<protein>
    <recommendedName>
        <fullName evidence="3">C2 domain-containing protein</fullName>
    </recommendedName>
</protein>
<evidence type="ECO:0000313" key="1">
    <source>
        <dbReference type="EMBL" id="MES1923240.1"/>
    </source>
</evidence>
<dbReference type="EMBL" id="JBDODL010005245">
    <property type="protein sequence ID" value="MES1923240.1"/>
    <property type="molecule type" value="Genomic_DNA"/>
</dbReference>
<proteinExistence type="predicted"/>
<feature type="non-terminal residue" evidence="1">
    <location>
        <position position="1"/>
    </location>
</feature>
<organism evidence="1 2">
    <name type="scientific">Bonamia ostreae</name>
    <dbReference type="NCBI Taxonomy" id="126728"/>
    <lineage>
        <taxon>Eukaryota</taxon>
        <taxon>Sar</taxon>
        <taxon>Rhizaria</taxon>
        <taxon>Endomyxa</taxon>
        <taxon>Ascetosporea</taxon>
        <taxon>Haplosporida</taxon>
        <taxon>Bonamia</taxon>
    </lineage>
</organism>
<keyword evidence="2" id="KW-1185">Reference proteome</keyword>
<gene>
    <name evidence="1" type="ORF">MHBO_004785</name>
</gene>
<comment type="caution">
    <text evidence="1">The sequence shown here is derived from an EMBL/GenBank/DDBJ whole genome shotgun (WGS) entry which is preliminary data.</text>
</comment>
<dbReference type="Gene3D" id="2.60.40.150">
    <property type="entry name" value="C2 domain"/>
    <property type="match status" value="1"/>
</dbReference>
<evidence type="ECO:0008006" key="3">
    <source>
        <dbReference type="Google" id="ProtNLM"/>
    </source>
</evidence>
<evidence type="ECO:0000313" key="2">
    <source>
        <dbReference type="Proteomes" id="UP001439008"/>
    </source>
</evidence>
<name>A0ABV2AU88_9EUKA</name>
<dbReference type="InterPro" id="IPR035892">
    <property type="entry name" value="C2_domain_sf"/>
</dbReference>
<feature type="non-terminal residue" evidence="1">
    <location>
        <position position="233"/>
    </location>
</feature>
<accession>A0ABV2AU88</accession>
<dbReference type="Proteomes" id="UP001439008">
    <property type="component" value="Unassembled WGS sequence"/>
</dbReference>
<sequence>SATLVIKFFDLVNVVPGFSKYSISILDFPEFDFNTQYVGRKFTYSNIPLISGKLNRFFKREMFANVVYPKSKVTKMNKDAVQQKRRDNNLVLNGENFDRSEGCVTVLKLEVQLNSFIKWLPNSRSMHVAVENRNGKLPDGDFLDWYCVLGLKSRHKKYMTKDKVVLYGYSTILWDEQFAFYEFSADSSDLKEKLLCVDLFLRGAEMSFLMGQCVVDLEKVLDEGNSEKKNCVL</sequence>
<reference evidence="1 2" key="1">
    <citation type="journal article" date="2024" name="BMC Biol.">
        <title>Comparative genomics of Ascetosporea gives new insight into the evolutionary basis for animal parasitism in Rhizaria.</title>
        <authorList>
            <person name="Hiltunen Thoren M."/>
            <person name="Onut-Brannstrom I."/>
            <person name="Alfjorden A."/>
            <person name="Peckova H."/>
            <person name="Swords F."/>
            <person name="Hooper C."/>
            <person name="Holzer A.S."/>
            <person name="Bass D."/>
            <person name="Burki F."/>
        </authorList>
    </citation>
    <scope>NUCLEOTIDE SEQUENCE [LARGE SCALE GENOMIC DNA]</scope>
    <source>
        <strain evidence="1">20-A016</strain>
    </source>
</reference>